<protein>
    <recommendedName>
        <fullName evidence="2">Glucose/Sorbosone dehydrogenase domain-containing protein</fullName>
    </recommendedName>
</protein>
<dbReference type="OrthoDB" id="9770043at2"/>
<sequence length="385" mass="40452">MMLSAYAQAHSGAIALLLIAAATLPATAQKAQSSAGPLVATTIAEGLEHPWALQFLPDGRLLVSERSGQLRIVADGVVGPPIAGVPAVYAEGQGGLLDVALAPDFAESGRLYLSYAERAQDAGLQRGQGTAVMAATLALDGDGGQLSQQDVIFRMNNFTNTNRHFGSRIVVGQDGNVFVTLGDRGDMNRAQDLSDLAGAVVRIGPDGTVPADNPQLEGWAPQLWSKGHRNPQGATLRESDGALFTVEHGARGGDELNQPKAGGNYGWPVITYGRDYSGLAIGVGTEQAGLEQPLHYWDPSISPSGLDFYEGELIGEWQGDLLTGGLSGQVLVRLDMEGDQVVGEERLFEGALGRIRDVRVGPDGAVYVLTDASNGRVMRVAPEGM</sequence>
<dbReference type="Gene3D" id="2.120.10.30">
    <property type="entry name" value="TolB, C-terminal domain"/>
    <property type="match status" value="1"/>
</dbReference>
<feature type="signal peptide" evidence="1">
    <location>
        <begin position="1"/>
        <end position="28"/>
    </location>
</feature>
<dbReference type="InterPro" id="IPR012938">
    <property type="entry name" value="Glc/Sorbosone_DH"/>
</dbReference>
<dbReference type="AlphaFoldDB" id="A0A0F5LWA3"/>
<dbReference type="EMBL" id="LAJF01000025">
    <property type="protein sequence ID" value="KKB86593.1"/>
    <property type="molecule type" value="Genomic_DNA"/>
</dbReference>
<gene>
    <name evidence="3" type="ORF">VW29_01415</name>
</gene>
<dbReference type="InterPro" id="IPR011042">
    <property type="entry name" value="6-blade_b-propeller_TolB-like"/>
</dbReference>
<dbReference type="PANTHER" id="PTHR19328:SF75">
    <property type="entry name" value="ALDOSE SUGAR DEHYDROGENASE YLII"/>
    <property type="match status" value="1"/>
</dbReference>
<evidence type="ECO:0000313" key="3">
    <source>
        <dbReference type="EMBL" id="KKB86593.1"/>
    </source>
</evidence>
<dbReference type="STRING" id="1121477.SAMN02745223_03209"/>
<organism evidence="3 4">
    <name type="scientific">Devosia limi DSM 17137</name>
    <dbReference type="NCBI Taxonomy" id="1121477"/>
    <lineage>
        <taxon>Bacteria</taxon>
        <taxon>Pseudomonadati</taxon>
        <taxon>Pseudomonadota</taxon>
        <taxon>Alphaproteobacteria</taxon>
        <taxon>Hyphomicrobiales</taxon>
        <taxon>Devosiaceae</taxon>
        <taxon>Devosia</taxon>
    </lineage>
</organism>
<reference evidence="3 4" key="1">
    <citation type="submission" date="2015-03" db="EMBL/GenBank/DDBJ databases">
        <authorList>
            <person name="Hassan Y.I."/>
            <person name="Lepp D."/>
            <person name="Zhou T."/>
        </authorList>
    </citation>
    <scope>NUCLEOTIDE SEQUENCE [LARGE SCALE GENOMIC DNA]</scope>
    <source>
        <strain evidence="3 4">DSM 17137</strain>
    </source>
</reference>
<evidence type="ECO:0000259" key="2">
    <source>
        <dbReference type="Pfam" id="PF07995"/>
    </source>
</evidence>
<dbReference type="Pfam" id="PF07995">
    <property type="entry name" value="GSDH"/>
    <property type="match status" value="1"/>
</dbReference>
<keyword evidence="4" id="KW-1185">Reference proteome</keyword>
<evidence type="ECO:0000313" key="4">
    <source>
        <dbReference type="Proteomes" id="UP000033608"/>
    </source>
</evidence>
<name>A0A0F5LWA3_9HYPH</name>
<dbReference type="InterPro" id="IPR011041">
    <property type="entry name" value="Quinoprot_gluc/sorb_DH_b-prop"/>
</dbReference>
<dbReference type="Proteomes" id="UP000033608">
    <property type="component" value="Unassembled WGS sequence"/>
</dbReference>
<dbReference type="PANTHER" id="PTHR19328">
    <property type="entry name" value="HEDGEHOG-INTERACTING PROTEIN"/>
    <property type="match status" value="1"/>
</dbReference>
<dbReference type="RefSeq" id="WP_046133599.1">
    <property type="nucleotide sequence ID" value="NZ_FQVC01000011.1"/>
</dbReference>
<proteinExistence type="predicted"/>
<accession>A0A0F5LWA3</accession>
<keyword evidence="1" id="KW-0732">Signal</keyword>
<dbReference type="SUPFAM" id="SSF50952">
    <property type="entry name" value="Soluble quinoprotein glucose dehydrogenase"/>
    <property type="match status" value="1"/>
</dbReference>
<dbReference type="PATRIC" id="fig|1121477.3.peg.1326"/>
<feature type="chain" id="PRO_5002492696" description="Glucose/Sorbosone dehydrogenase domain-containing protein" evidence="1">
    <location>
        <begin position="29"/>
        <end position="385"/>
    </location>
</feature>
<evidence type="ECO:0000256" key="1">
    <source>
        <dbReference type="SAM" id="SignalP"/>
    </source>
</evidence>
<comment type="caution">
    <text evidence="3">The sequence shown here is derived from an EMBL/GenBank/DDBJ whole genome shotgun (WGS) entry which is preliminary data.</text>
</comment>
<feature type="domain" description="Glucose/Sorbosone dehydrogenase" evidence="2">
    <location>
        <begin position="47"/>
        <end position="379"/>
    </location>
</feature>